<dbReference type="AlphaFoldDB" id="A0A1X0RKM0"/>
<dbReference type="EMBL" id="KV921665">
    <property type="protein sequence ID" value="ORE12448.1"/>
    <property type="molecule type" value="Genomic_DNA"/>
</dbReference>
<evidence type="ECO:0000313" key="1">
    <source>
        <dbReference type="EMBL" id="ORE12448.1"/>
    </source>
</evidence>
<dbReference type="VEuPathDB" id="FungiDB:BCV72DRAFT_207318"/>
<protein>
    <submittedName>
        <fullName evidence="1">Uncharacterized protein</fullName>
    </submittedName>
</protein>
<reference evidence="1 2" key="1">
    <citation type="journal article" date="2016" name="Proc. Natl. Acad. Sci. U.S.A.">
        <title>Lipid metabolic changes in an early divergent fungus govern the establishment of a mutualistic symbiosis with endobacteria.</title>
        <authorList>
            <person name="Lastovetsky O.A."/>
            <person name="Gaspar M.L."/>
            <person name="Mondo S.J."/>
            <person name="LaButti K.M."/>
            <person name="Sandor L."/>
            <person name="Grigoriev I.V."/>
            <person name="Henry S.A."/>
            <person name="Pawlowska T.E."/>
        </authorList>
    </citation>
    <scope>NUCLEOTIDE SEQUENCE [LARGE SCALE GENOMIC DNA]</scope>
    <source>
        <strain evidence="1 2">ATCC 11559</strain>
    </source>
</reference>
<proteinExistence type="predicted"/>
<evidence type="ECO:0000313" key="2">
    <source>
        <dbReference type="Proteomes" id="UP000242381"/>
    </source>
</evidence>
<sequence>MHTCPHRSSIASVFNIIHEDKRYIAEDPLIVSFFQAKRKSETKTPTIGKQEIWDIQQIIVYVRGWGPNASLGLARLQKKTIIWIGIASIMRLCSDLGKLQYRDVDLSLSEDGQLLEVSLTSREPREIQWKTIKVGTAEQAKDDDCPVRASTEFMDRTASLRHGLPDNHTLFLADIEKGEQIYSIKPATAASWIQQTMQEAGIDTKIEQIKKHVNWLSNSDTFEKYYYKPFSKFQESQAISNTIFSTTKNATTSSEPGTEAAMIGISMTSNQTVAEVEGEDEVVTRPSTFNWFSSLLLPSQDGQGKIVDENGADAMEWEKEVDIYNLETLTNFSKYRETQVPELELNDELLYQKMEELAAKAQRLRNDPDWDIYEKQTNKTYCKKSQLQNEYKEFLIEFFDENPQAATTDAVESLTKKFEISTI</sequence>
<organism evidence="1 2">
    <name type="scientific">Rhizopus microsporus</name>
    <dbReference type="NCBI Taxonomy" id="58291"/>
    <lineage>
        <taxon>Eukaryota</taxon>
        <taxon>Fungi</taxon>
        <taxon>Fungi incertae sedis</taxon>
        <taxon>Mucoromycota</taxon>
        <taxon>Mucoromycotina</taxon>
        <taxon>Mucoromycetes</taxon>
        <taxon>Mucorales</taxon>
        <taxon>Mucorineae</taxon>
        <taxon>Rhizopodaceae</taxon>
        <taxon>Rhizopus</taxon>
    </lineage>
</organism>
<accession>A0A1X0RKM0</accession>
<dbReference type="Proteomes" id="UP000242381">
    <property type="component" value="Unassembled WGS sequence"/>
</dbReference>
<name>A0A1X0RKM0_RHIZD</name>
<gene>
    <name evidence="1" type="ORF">BCV71DRAFT_269195</name>
</gene>